<dbReference type="OrthoDB" id="6365081at2"/>
<organism evidence="14 15">
    <name type="scientific">Nodularia spumigena CENA596</name>
    <dbReference type="NCBI Taxonomy" id="1819295"/>
    <lineage>
        <taxon>Bacteria</taxon>
        <taxon>Bacillati</taxon>
        <taxon>Cyanobacteriota</taxon>
        <taxon>Cyanophyceae</taxon>
        <taxon>Nostocales</taxon>
        <taxon>Nodulariaceae</taxon>
        <taxon>Nodularia</taxon>
    </lineage>
</organism>
<evidence type="ECO:0000256" key="13">
    <source>
        <dbReference type="SAM" id="Phobius"/>
    </source>
</evidence>
<dbReference type="InterPro" id="IPR023352">
    <property type="entry name" value="MAPEG-like_dom_sf"/>
</dbReference>
<evidence type="ECO:0000256" key="6">
    <source>
        <dbReference type="ARBA" id="ARBA00022824"/>
    </source>
</evidence>
<dbReference type="InterPro" id="IPR040162">
    <property type="entry name" value="MGST1-like"/>
</dbReference>
<evidence type="ECO:0000256" key="4">
    <source>
        <dbReference type="ARBA" id="ARBA00022679"/>
    </source>
</evidence>
<keyword evidence="7 13" id="KW-1133">Transmembrane helix</keyword>
<keyword evidence="8" id="KW-0007">Acetylation</keyword>
<accession>A0A166I8K3</accession>
<evidence type="ECO:0000256" key="11">
    <source>
        <dbReference type="ARBA" id="ARBA00039397"/>
    </source>
</evidence>
<name>A0A166I8K3_NODSP</name>
<keyword evidence="9 13" id="KW-0472">Membrane</keyword>
<dbReference type="GO" id="GO:0016020">
    <property type="term" value="C:membrane"/>
    <property type="evidence" value="ECO:0007669"/>
    <property type="project" value="InterPro"/>
</dbReference>
<dbReference type="Pfam" id="PF01124">
    <property type="entry name" value="MAPEG"/>
    <property type="match status" value="1"/>
</dbReference>
<feature type="transmembrane region" description="Helical" evidence="13">
    <location>
        <begin position="72"/>
        <end position="88"/>
    </location>
</feature>
<comment type="caution">
    <text evidence="14">The sequence shown here is derived from an EMBL/GenBank/DDBJ whole genome shotgun (WGS) entry which is preliminary data.</text>
</comment>
<evidence type="ECO:0000313" key="14">
    <source>
        <dbReference type="EMBL" id="KZL48062.1"/>
    </source>
</evidence>
<evidence type="ECO:0000256" key="5">
    <source>
        <dbReference type="ARBA" id="ARBA00022692"/>
    </source>
</evidence>
<evidence type="ECO:0000313" key="15">
    <source>
        <dbReference type="Proteomes" id="UP000076555"/>
    </source>
</evidence>
<keyword evidence="6" id="KW-0256">Endoplasmic reticulum</keyword>
<gene>
    <name evidence="14" type="ORF">A2T98_19925</name>
</gene>
<evidence type="ECO:0000256" key="7">
    <source>
        <dbReference type="ARBA" id="ARBA00022989"/>
    </source>
</evidence>
<dbReference type="PANTHER" id="PTHR10689:SF6">
    <property type="entry name" value="MICROSOMAL GLUTATHIONE S-TRANSFERASE 1"/>
    <property type="match status" value="1"/>
</dbReference>
<evidence type="ECO:0000256" key="9">
    <source>
        <dbReference type="ARBA" id="ARBA00023136"/>
    </source>
</evidence>
<proteinExistence type="predicted"/>
<protein>
    <recommendedName>
        <fullName evidence="11">Microsomal glutathione S-transferase 1</fullName>
        <ecNumber evidence="3">2.5.1.18</ecNumber>
    </recommendedName>
</protein>
<comment type="function">
    <text evidence="1">Conjugation of reduced glutathione to a wide number of exogenous and endogenous hydrophobic electrophiles.</text>
</comment>
<keyword evidence="4" id="KW-0808">Transferase</keyword>
<dbReference type="InterPro" id="IPR001129">
    <property type="entry name" value="Membr-assoc_MAPEG"/>
</dbReference>
<comment type="catalytic activity">
    <reaction evidence="12">
        <text>RX + glutathione = an S-substituted glutathione + a halide anion + H(+)</text>
        <dbReference type="Rhea" id="RHEA:16437"/>
        <dbReference type="ChEBI" id="CHEBI:15378"/>
        <dbReference type="ChEBI" id="CHEBI:16042"/>
        <dbReference type="ChEBI" id="CHEBI:17792"/>
        <dbReference type="ChEBI" id="CHEBI:57925"/>
        <dbReference type="ChEBI" id="CHEBI:90779"/>
        <dbReference type="EC" id="2.5.1.18"/>
    </reaction>
    <physiologicalReaction direction="left-to-right" evidence="12">
        <dbReference type="Rhea" id="RHEA:16438"/>
    </physiologicalReaction>
</comment>
<feature type="transmembrane region" description="Helical" evidence="13">
    <location>
        <begin position="123"/>
        <end position="144"/>
    </location>
</feature>
<reference evidence="14 15" key="1">
    <citation type="submission" date="2016-04" db="EMBL/GenBank/DDBJ databases">
        <title>Draft Genome Assembly of the Bloom-forming Cyanobacterium Nodularia spumigena Strain CENA596 in Shrimp Production Ponds.</title>
        <authorList>
            <person name="Popin R.V."/>
            <person name="Rigonato J."/>
            <person name="Abreu V.A."/>
            <person name="Andreote A.P."/>
            <person name="Silveira S.B."/>
            <person name="Odebrecht C."/>
            <person name="Fiore M.F."/>
        </authorList>
    </citation>
    <scope>NUCLEOTIDE SEQUENCE [LARGE SCALE GENOMIC DNA]</scope>
    <source>
        <strain evidence="14 15">CENA596</strain>
    </source>
</reference>
<dbReference type="SUPFAM" id="SSF161084">
    <property type="entry name" value="MAPEG domain-like"/>
    <property type="match status" value="1"/>
</dbReference>
<dbReference type="EMBL" id="LWAJ01000265">
    <property type="protein sequence ID" value="KZL48062.1"/>
    <property type="molecule type" value="Genomic_DNA"/>
</dbReference>
<evidence type="ECO:0000256" key="8">
    <source>
        <dbReference type="ARBA" id="ARBA00022990"/>
    </source>
</evidence>
<dbReference type="Proteomes" id="UP000076555">
    <property type="component" value="Unassembled WGS sequence"/>
</dbReference>
<evidence type="ECO:0000256" key="10">
    <source>
        <dbReference type="ARBA" id="ARBA00038540"/>
    </source>
</evidence>
<keyword evidence="5 13" id="KW-0812">Transmembrane</keyword>
<evidence type="ECO:0000256" key="3">
    <source>
        <dbReference type="ARBA" id="ARBA00012452"/>
    </source>
</evidence>
<evidence type="ECO:0000256" key="2">
    <source>
        <dbReference type="ARBA" id="ARBA00004477"/>
    </source>
</evidence>
<comment type="subunit">
    <text evidence="10">Homotrimer; The trimer binds only one molecule of glutathione.</text>
</comment>
<sequence>MLGTMGTPLHWYSLCVVALFLKMFALSAYQGFYRISRREFVNPEDSAVFNQPPAKEDLPQVQRAAKAWLNDLENIPIFIGLGIAYVLTEASPGAAIWLFSAFTGARILHTLMYLLGLQPWRTITYAVGILCLLGMSWNIISALLY</sequence>
<evidence type="ECO:0000256" key="12">
    <source>
        <dbReference type="ARBA" id="ARBA00049385"/>
    </source>
</evidence>
<dbReference type="PANTHER" id="PTHR10689">
    <property type="entry name" value="MICROSOMAL GLUTATHIONE S-TRANSFERASE 1"/>
    <property type="match status" value="1"/>
</dbReference>
<dbReference type="Gene3D" id="1.20.120.550">
    <property type="entry name" value="Membrane associated eicosanoid/glutathione metabolism-like domain"/>
    <property type="match status" value="1"/>
</dbReference>
<dbReference type="AlphaFoldDB" id="A0A166I8K3"/>
<dbReference type="EC" id="2.5.1.18" evidence="3"/>
<feature type="transmembrane region" description="Helical" evidence="13">
    <location>
        <begin position="12"/>
        <end position="29"/>
    </location>
</feature>
<comment type="subcellular location">
    <subcellularLocation>
        <location evidence="2">Endoplasmic reticulum membrane</location>
        <topology evidence="2">Multi-pass membrane protein</topology>
    </subcellularLocation>
</comment>
<evidence type="ECO:0000256" key="1">
    <source>
        <dbReference type="ARBA" id="ARBA00003701"/>
    </source>
</evidence>
<dbReference type="GO" id="GO:0004364">
    <property type="term" value="F:glutathione transferase activity"/>
    <property type="evidence" value="ECO:0007669"/>
    <property type="project" value="UniProtKB-EC"/>
</dbReference>